<gene>
    <name evidence="1" type="ORF">NMK_2509</name>
</gene>
<organism evidence="1 2">
    <name type="scientific">Novimethylophilus kurashikiensis</name>
    <dbReference type="NCBI Taxonomy" id="1825523"/>
    <lineage>
        <taxon>Bacteria</taxon>
        <taxon>Pseudomonadati</taxon>
        <taxon>Pseudomonadota</taxon>
        <taxon>Betaproteobacteria</taxon>
        <taxon>Nitrosomonadales</taxon>
        <taxon>Methylophilaceae</taxon>
        <taxon>Novimethylophilus</taxon>
    </lineage>
</organism>
<reference evidence="1 2" key="1">
    <citation type="journal article" date="2018" name="Environ. Microbiol.">
        <title>Isolation and genomic characterization of Novimethylophilus kurashikiensis gen. nov. sp. nov., a new lanthanide-dependent methylotrophic species of Methylophilaceae.</title>
        <authorList>
            <person name="Lv H."/>
            <person name="Sahin N."/>
            <person name="Tani A."/>
        </authorList>
    </citation>
    <scope>NUCLEOTIDE SEQUENCE [LARGE SCALE GENOMIC DNA]</scope>
    <source>
        <strain evidence="1 2">La2-4</strain>
    </source>
</reference>
<dbReference type="RefSeq" id="WP_146187204.1">
    <property type="nucleotide sequence ID" value="NZ_BDOQ01000012.1"/>
</dbReference>
<evidence type="ECO:0000313" key="1">
    <source>
        <dbReference type="EMBL" id="GBG14908.1"/>
    </source>
</evidence>
<dbReference type="Proteomes" id="UP000245081">
    <property type="component" value="Unassembled WGS sequence"/>
</dbReference>
<dbReference type="OrthoDB" id="9156748at2"/>
<evidence type="ECO:0000313" key="2">
    <source>
        <dbReference type="Proteomes" id="UP000245081"/>
    </source>
</evidence>
<sequence length="370" mass="41926">MNSFGKIVAFKASRPSDAHESPTLSMDRARYNKSKNIESNFLVDTNILIDMDSACEDQYPADEATLIKFGLLEFVSFLKACHDEEIPYGITAYFGISEMPSHLAQKRAKSLNTFSQKFGLVWMDDDSSMPEQLGRSLPSQFDVLTQDQQDFLAISFASLLLILIVERDGEEFSPIGRLKRYVREHRRHIGVISVRELAIARYVFARQQDCSGELDKLRSKVEMNFAKRDKKRPKNIGEMQAIALNGASDLAMLNAMNIADVKGLDGRKLDCWLFTKDEKLGMYNSICFNTGQGSDQVGMFTVFHEHPGESLYWQESVEVLRTYAAEGQRRVFESIARQLQGQDTDEEIRQKIATFSDKARAIIRLAEAGL</sequence>
<keyword evidence="2" id="KW-1185">Reference proteome</keyword>
<dbReference type="AlphaFoldDB" id="A0A2R5FBI6"/>
<accession>A0A2R5FBI6</accession>
<proteinExistence type="predicted"/>
<dbReference type="EMBL" id="BDOQ01000012">
    <property type="protein sequence ID" value="GBG14908.1"/>
    <property type="molecule type" value="Genomic_DNA"/>
</dbReference>
<name>A0A2R5FBI6_9PROT</name>
<protein>
    <submittedName>
        <fullName evidence="1">FixH protein</fullName>
    </submittedName>
</protein>
<comment type="caution">
    <text evidence="1">The sequence shown here is derived from an EMBL/GenBank/DDBJ whole genome shotgun (WGS) entry which is preliminary data.</text>
</comment>